<evidence type="ECO:0000313" key="10">
    <source>
        <dbReference type="Proteomes" id="UP001501480"/>
    </source>
</evidence>
<evidence type="ECO:0000313" key="9">
    <source>
        <dbReference type="EMBL" id="GAA2076452.1"/>
    </source>
</evidence>
<keyword evidence="5 6" id="KW-0378">Hydrolase</keyword>
<evidence type="ECO:0000256" key="4">
    <source>
        <dbReference type="ARBA" id="ARBA00047645"/>
    </source>
</evidence>
<dbReference type="InterPro" id="IPR017968">
    <property type="entry name" value="Acylphosphatase_CS"/>
</dbReference>
<dbReference type="InterPro" id="IPR001792">
    <property type="entry name" value="Acylphosphatase-like_dom"/>
</dbReference>
<dbReference type="InterPro" id="IPR036046">
    <property type="entry name" value="Acylphosphatase-like_dom_sf"/>
</dbReference>
<name>A0ABN2VZJ6_9ACTN</name>
<feature type="active site" evidence="5">
    <location>
        <position position="18"/>
    </location>
</feature>
<dbReference type="PANTHER" id="PTHR47268">
    <property type="entry name" value="ACYLPHOSPHATASE"/>
    <property type="match status" value="1"/>
</dbReference>
<dbReference type="PANTHER" id="PTHR47268:SF4">
    <property type="entry name" value="ACYLPHOSPHATASE"/>
    <property type="match status" value="1"/>
</dbReference>
<dbReference type="EC" id="3.6.1.7" evidence="2 5"/>
<keyword evidence="10" id="KW-1185">Reference proteome</keyword>
<dbReference type="RefSeq" id="WP_344326450.1">
    <property type="nucleotide sequence ID" value="NZ_BAAAPY010000004.1"/>
</dbReference>
<evidence type="ECO:0000256" key="6">
    <source>
        <dbReference type="RuleBase" id="RU000553"/>
    </source>
</evidence>
<dbReference type="PROSITE" id="PS00150">
    <property type="entry name" value="ACYLPHOSPHATASE_1"/>
    <property type="match status" value="1"/>
</dbReference>
<reference evidence="9 10" key="1">
    <citation type="journal article" date="2019" name="Int. J. Syst. Evol. Microbiol.">
        <title>The Global Catalogue of Microorganisms (GCM) 10K type strain sequencing project: providing services to taxonomists for standard genome sequencing and annotation.</title>
        <authorList>
            <consortium name="The Broad Institute Genomics Platform"/>
            <consortium name="The Broad Institute Genome Sequencing Center for Infectious Disease"/>
            <person name="Wu L."/>
            <person name="Ma J."/>
        </authorList>
    </citation>
    <scope>NUCLEOTIDE SEQUENCE [LARGE SCALE GENOMIC DNA]</scope>
    <source>
        <strain evidence="9 10">JCM 15749</strain>
    </source>
</reference>
<accession>A0ABN2VZJ6</accession>
<dbReference type="Gene3D" id="3.30.70.100">
    <property type="match status" value="1"/>
</dbReference>
<dbReference type="Pfam" id="PF00708">
    <property type="entry name" value="Acylphosphatase"/>
    <property type="match status" value="1"/>
</dbReference>
<dbReference type="PRINTS" id="PR00112">
    <property type="entry name" value="ACYLPHPHTASE"/>
</dbReference>
<protein>
    <recommendedName>
        <fullName evidence="3 5">Acylphosphatase</fullName>
        <ecNumber evidence="2 5">3.6.1.7</ecNumber>
    </recommendedName>
</protein>
<proteinExistence type="inferred from homology"/>
<comment type="similarity">
    <text evidence="1 7">Belongs to the acylphosphatase family.</text>
</comment>
<organism evidence="9 10">
    <name type="scientific">Aeromicrobium halocynthiae</name>
    <dbReference type="NCBI Taxonomy" id="560557"/>
    <lineage>
        <taxon>Bacteria</taxon>
        <taxon>Bacillati</taxon>
        <taxon>Actinomycetota</taxon>
        <taxon>Actinomycetes</taxon>
        <taxon>Propionibacteriales</taxon>
        <taxon>Nocardioidaceae</taxon>
        <taxon>Aeromicrobium</taxon>
    </lineage>
</organism>
<evidence type="ECO:0000256" key="1">
    <source>
        <dbReference type="ARBA" id="ARBA00005614"/>
    </source>
</evidence>
<comment type="catalytic activity">
    <reaction evidence="4 5 6">
        <text>an acyl phosphate + H2O = a carboxylate + phosphate + H(+)</text>
        <dbReference type="Rhea" id="RHEA:14965"/>
        <dbReference type="ChEBI" id="CHEBI:15377"/>
        <dbReference type="ChEBI" id="CHEBI:15378"/>
        <dbReference type="ChEBI" id="CHEBI:29067"/>
        <dbReference type="ChEBI" id="CHEBI:43474"/>
        <dbReference type="ChEBI" id="CHEBI:59918"/>
        <dbReference type="EC" id="3.6.1.7"/>
    </reaction>
</comment>
<dbReference type="EMBL" id="BAAAPY010000004">
    <property type="protein sequence ID" value="GAA2076452.1"/>
    <property type="molecule type" value="Genomic_DNA"/>
</dbReference>
<dbReference type="Proteomes" id="UP001501480">
    <property type="component" value="Unassembled WGS sequence"/>
</dbReference>
<gene>
    <name evidence="9" type="ORF">GCM10009821_14660</name>
</gene>
<dbReference type="PROSITE" id="PS00151">
    <property type="entry name" value="ACYLPHOSPHATASE_2"/>
    <property type="match status" value="1"/>
</dbReference>
<comment type="caution">
    <text evidence="9">The sequence shown here is derived from an EMBL/GenBank/DDBJ whole genome shotgun (WGS) entry which is preliminary data.</text>
</comment>
<evidence type="ECO:0000256" key="3">
    <source>
        <dbReference type="ARBA" id="ARBA00015991"/>
    </source>
</evidence>
<evidence type="ECO:0000259" key="8">
    <source>
        <dbReference type="PROSITE" id="PS51160"/>
    </source>
</evidence>
<feature type="active site" evidence="5">
    <location>
        <position position="36"/>
    </location>
</feature>
<dbReference type="SUPFAM" id="SSF54975">
    <property type="entry name" value="Acylphosphatase/BLUF domain-like"/>
    <property type="match status" value="1"/>
</dbReference>
<dbReference type="PROSITE" id="PS51160">
    <property type="entry name" value="ACYLPHOSPHATASE_3"/>
    <property type="match status" value="1"/>
</dbReference>
<feature type="domain" description="Acylphosphatase-like" evidence="8">
    <location>
        <begin position="3"/>
        <end position="88"/>
    </location>
</feature>
<evidence type="ECO:0000256" key="5">
    <source>
        <dbReference type="PROSITE-ProRule" id="PRU00520"/>
    </source>
</evidence>
<evidence type="ECO:0000256" key="7">
    <source>
        <dbReference type="RuleBase" id="RU004168"/>
    </source>
</evidence>
<dbReference type="InterPro" id="IPR020456">
    <property type="entry name" value="Acylphosphatase"/>
</dbReference>
<sequence length="88" mass="9634">MIRRRVVVHGQVQGVFFRASCVQEARRVGAAGWVANRPDGTVEAVVEGDEATVEHMLAWCQEGPTRARVSQVDVAEEPAEGLSGFEQR</sequence>
<evidence type="ECO:0000256" key="2">
    <source>
        <dbReference type="ARBA" id="ARBA00012150"/>
    </source>
</evidence>